<feature type="transmembrane region" description="Helical" evidence="1">
    <location>
        <begin position="225"/>
        <end position="243"/>
    </location>
</feature>
<feature type="transmembrane region" description="Helical" evidence="1">
    <location>
        <begin position="295"/>
        <end position="318"/>
    </location>
</feature>
<feature type="transmembrane region" description="Helical" evidence="1">
    <location>
        <begin position="6"/>
        <end position="24"/>
    </location>
</feature>
<comment type="caution">
    <text evidence="2">The sequence shown here is derived from an EMBL/GenBank/DDBJ whole genome shotgun (WGS) entry which is preliminary data.</text>
</comment>
<accession>A0ABT4DB14</accession>
<dbReference type="EMBL" id="JAPQFJ010000013">
    <property type="protein sequence ID" value="MCY6959487.1"/>
    <property type="molecule type" value="Genomic_DNA"/>
</dbReference>
<keyword evidence="1" id="KW-0812">Transmembrane</keyword>
<dbReference type="Proteomes" id="UP001144612">
    <property type="component" value="Unassembled WGS sequence"/>
</dbReference>
<feature type="transmembrane region" description="Helical" evidence="1">
    <location>
        <begin position="168"/>
        <end position="188"/>
    </location>
</feature>
<keyword evidence="1" id="KW-0472">Membrane</keyword>
<evidence type="ECO:0000256" key="1">
    <source>
        <dbReference type="SAM" id="Phobius"/>
    </source>
</evidence>
<protein>
    <submittedName>
        <fullName evidence="2">Sporulation integral membrane protein YlbJ</fullName>
    </submittedName>
</protein>
<evidence type="ECO:0000313" key="2">
    <source>
        <dbReference type="EMBL" id="MCY6959487.1"/>
    </source>
</evidence>
<keyword evidence="1" id="KW-1133">Transmembrane helix</keyword>
<dbReference type="NCBIfam" id="TIGR02871">
    <property type="entry name" value="spore_ylbJ"/>
    <property type="match status" value="1"/>
</dbReference>
<evidence type="ECO:0000313" key="3">
    <source>
        <dbReference type="Proteomes" id="UP001144612"/>
    </source>
</evidence>
<feature type="transmembrane region" description="Helical" evidence="1">
    <location>
        <begin position="368"/>
        <end position="388"/>
    </location>
</feature>
<feature type="transmembrane region" description="Helical" evidence="1">
    <location>
        <begin position="330"/>
        <end position="348"/>
    </location>
</feature>
<gene>
    <name evidence="2" type="primary">ylbJ</name>
    <name evidence="2" type="ORF">OW729_12785</name>
</gene>
<organism evidence="2 3">
    <name type="scientific">Clostridium brassicae</name>
    <dbReference type="NCBI Taxonomy" id="2999072"/>
    <lineage>
        <taxon>Bacteria</taxon>
        <taxon>Bacillati</taxon>
        <taxon>Bacillota</taxon>
        <taxon>Clostridia</taxon>
        <taxon>Eubacteriales</taxon>
        <taxon>Clostridiaceae</taxon>
        <taxon>Clostridium</taxon>
    </lineage>
</organism>
<name>A0ABT4DB14_9CLOT</name>
<feature type="transmembrane region" description="Helical" evidence="1">
    <location>
        <begin position="66"/>
        <end position="86"/>
    </location>
</feature>
<feature type="transmembrane region" description="Helical" evidence="1">
    <location>
        <begin position="31"/>
        <end position="46"/>
    </location>
</feature>
<proteinExistence type="predicted"/>
<keyword evidence="3" id="KW-1185">Reference proteome</keyword>
<sequence length="398" mass="44733">MKFIIFILIIIISLLTFILFKLLIPKIKKSIFFTVISTIIITHIIFNPNICLNSSLIGLKLFVNSVFVYLFPFLVLINIMISFNGVHIYSKFLGNILCKPLKLPKNCSIVLIVSILCGYPLGAKYACDLYNDNFIDFETCERLISIASNPSPLFIIGSVGNSMLHNNYIGFILLISCYLSCFIIGLIIPPEIHPRLNKYRDLNNNVSERNLGDVLKESIDNALKTSISIGGFIVFFSVISSIIKNNILFDIVLGNLSIYLDLPSNLLKNLILGFLEMTNGCNLISLNNINMVYKIIFISFFLGFSGLSIISQVYSIIFKYNFSIKKYINIKFVQGILCSILSLILYKINLPHITNSVFKVNITNAYSFTSNGICIISIIILIIPFVLAKLSKLFNSVS</sequence>
<reference evidence="2" key="1">
    <citation type="submission" date="2022-12" db="EMBL/GenBank/DDBJ databases">
        <title>Clostridium sp. nov., isolated from industrial wastewater.</title>
        <authorList>
            <person name="Jiayan W."/>
        </authorList>
    </citation>
    <scope>NUCLEOTIDE SEQUENCE</scope>
    <source>
        <strain evidence="2">ZC22-4</strain>
    </source>
</reference>
<dbReference type="InterPro" id="IPR014226">
    <property type="entry name" value="Spore_IM_YlbJ"/>
</dbReference>
<dbReference type="RefSeq" id="WP_268061914.1">
    <property type="nucleotide sequence ID" value="NZ_JAPQFJ010000013.1"/>
</dbReference>